<keyword evidence="2" id="KW-0732">Signal</keyword>
<keyword evidence="4" id="KW-1185">Reference proteome</keyword>
<organism evidence="3 4">
    <name type="scientific">Belnapia arida</name>
    <dbReference type="NCBI Taxonomy" id="2804533"/>
    <lineage>
        <taxon>Bacteria</taxon>
        <taxon>Pseudomonadati</taxon>
        <taxon>Pseudomonadota</taxon>
        <taxon>Alphaproteobacteria</taxon>
        <taxon>Acetobacterales</taxon>
        <taxon>Roseomonadaceae</taxon>
        <taxon>Belnapia</taxon>
    </lineage>
</organism>
<reference evidence="3 4" key="1">
    <citation type="submission" date="2021-01" db="EMBL/GenBank/DDBJ databases">
        <title>Belnapia mucosa sp. nov. and Belnapia arida sp. nov., isolated from the Tabernas Desert (Almeria, Spain).</title>
        <authorList>
            <person name="Molina-Menor E."/>
            <person name="Vidal-Verdu A."/>
            <person name="Calonge A."/>
            <person name="Satari L."/>
            <person name="Pereto J."/>
            <person name="Porcar M."/>
        </authorList>
    </citation>
    <scope>NUCLEOTIDE SEQUENCE [LARGE SCALE GENOMIC DNA]</scope>
    <source>
        <strain evidence="3 4">T18</strain>
    </source>
</reference>
<evidence type="ECO:0000313" key="4">
    <source>
        <dbReference type="Proteomes" id="UP000660885"/>
    </source>
</evidence>
<dbReference type="RefSeq" id="WP_202830101.1">
    <property type="nucleotide sequence ID" value="NZ_JAETWB010000001.1"/>
</dbReference>
<comment type="caution">
    <text evidence="3">The sequence shown here is derived from an EMBL/GenBank/DDBJ whole genome shotgun (WGS) entry which is preliminary data.</text>
</comment>
<feature type="compositionally biased region" description="Gly residues" evidence="1">
    <location>
        <begin position="99"/>
        <end position="116"/>
    </location>
</feature>
<dbReference type="EMBL" id="JAETWB010000001">
    <property type="protein sequence ID" value="MBL6076951.1"/>
    <property type="molecule type" value="Genomic_DNA"/>
</dbReference>
<evidence type="ECO:0008006" key="5">
    <source>
        <dbReference type="Google" id="ProtNLM"/>
    </source>
</evidence>
<proteinExistence type="predicted"/>
<evidence type="ECO:0000256" key="2">
    <source>
        <dbReference type="SAM" id="SignalP"/>
    </source>
</evidence>
<feature type="signal peptide" evidence="2">
    <location>
        <begin position="1"/>
        <end position="24"/>
    </location>
</feature>
<feature type="compositionally biased region" description="Gly residues" evidence="1">
    <location>
        <begin position="44"/>
        <end position="54"/>
    </location>
</feature>
<name>A0ABS1TWZ0_9PROT</name>
<feature type="region of interest" description="Disordered" evidence="1">
    <location>
        <begin position="25"/>
        <end position="116"/>
    </location>
</feature>
<accession>A0ABS1TWZ0</accession>
<sequence>MRRIAIITAALAGLATVGMVDAHAQTSTTSPNAVPNAPGTLPQPGGGVTAGTGTPGNADRGVMPSGRGAPPPGMANPPGLGSGTGGSPLTPGGAIRPGSGPGGGGTSNNPQSGGGG</sequence>
<protein>
    <recommendedName>
        <fullName evidence="5">Translation initiation factor IF-2</fullName>
    </recommendedName>
</protein>
<feature type="compositionally biased region" description="Low complexity" evidence="1">
    <location>
        <begin position="87"/>
        <end position="98"/>
    </location>
</feature>
<evidence type="ECO:0000313" key="3">
    <source>
        <dbReference type="EMBL" id="MBL6076951.1"/>
    </source>
</evidence>
<feature type="chain" id="PRO_5045598455" description="Translation initiation factor IF-2" evidence="2">
    <location>
        <begin position="25"/>
        <end position="116"/>
    </location>
</feature>
<dbReference type="Proteomes" id="UP000660885">
    <property type="component" value="Unassembled WGS sequence"/>
</dbReference>
<gene>
    <name evidence="3" type="ORF">JMJ56_02970</name>
</gene>
<evidence type="ECO:0000256" key="1">
    <source>
        <dbReference type="SAM" id="MobiDB-lite"/>
    </source>
</evidence>